<comment type="catalytic activity">
    <reaction evidence="10">
        <text>ATP + H2O = ADP + phosphate + H(+)</text>
        <dbReference type="Rhea" id="RHEA:13065"/>
        <dbReference type="ChEBI" id="CHEBI:15377"/>
        <dbReference type="ChEBI" id="CHEBI:15378"/>
        <dbReference type="ChEBI" id="CHEBI:30616"/>
        <dbReference type="ChEBI" id="CHEBI:43474"/>
        <dbReference type="ChEBI" id="CHEBI:456216"/>
        <dbReference type="EC" id="5.6.2.4"/>
    </reaction>
</comment>
<evidence type="ECO:0000256" key="2">
    <source>
        <dbReference type="ARBA" id="ARBA00022741"/>
    </source>
</evidence>
<dbReference type="Pfam" id="PF00580">
    <property type="entry name" value="UvrD-helicase"/>
    <property type="match status" value="1"/>
</dbReference>
<comment type="similarity">
    <text evidence="1">Belongs to the helicase family. UvrD subfamily.</text>
</comment>
<dbReference type="GO" id="GO:0005829">
    <property type="term" value="C:cytosol"/>
    <property type="evidence" value="ECO:0007669"/>
    <property type="project" value="TreeGrafter"/>
</dbReference>
<keyword evidence="14" id="KW-1185">Reference proteome</keyword>
<dbReference type="GO" id="GO:0043138">
    <property type="term" value="F:3'-5' DNA helicase activity"/>
    <property type="evidence" value="ECO:0007669"/>
    <property type="project" value="UniProtKB-EC"/>
</dbReference>
<dbReference type="InterPro" id="IPR000212">
    <property type="entry name" value="DNA_helicase_UvrD/REP"/>
</dbReference>
<dbReference type="GO" id="GO:0003677">
    <property type="term" value="F:DNA binding"/>
    <property type="evidence" value="ECO:0007669"/>
    <property type="project" value="UniProtKB-KW"/>
</dbReference>
<evidence type="ECO:0000256" key="9">
    <source>
        <dbReference type="ARBA" id="ARBA00034808"/>
    </source>
</evidence>
<comment type="caution">
    <text evidence="13">The sequence shown here is derived from an EMBL/GenBank/DDBJ whole genome shotgun (WGS) entry which is preliminary data.</text>
</comment>
<evidence type="ECO:0000256" key="7">
    <source>
        <dbReference type="ARBA" id="ARBA00023235"/>
    </source>
</evidence>
<dbReference type="EC" id="5.6.2.4" evidence="9"/>
<dbReference type="RefSeq" id="WP_133628348.1">
    <property type="nucleotide sequence ID" value="NZ_SOAZ01000012.1"/>
</dbReference>
<evidence type="ECO:0000313" key="14">
    <source>
        <dbReference type="Proteomes" id="UP000295325"/>
    </source>
</evidence>
<sequence length="533" mass="61047">MEEIYLKEFEKLNSYQKEAVISKGGHILLNAVVGSGKTTVLTHKVLYLNIIEKIPLEDMVVLTFTNKAAEEIKERVLAFRENFKEGMKYFGTFHSIARAILSESSSLEALGYSRDFEVIDNVKAGDMLLEIIESNKLKVKYKSKLMKRIEEFKKGNTLYGAMKKDDDISRLAELYNEEKRRRNLMDFDDLIEKCIEALREPINPKWIIIDEFQDTDLRQLELIGKIAGRDTSIFAVGDPNQIIYSWRTGTTNIFSEFKKVYNPREMSLPINYRSSRTIIGAAKALLGGEDIKGVKDGGGPIIVKKHHDAFNEALHIARRIKKFHGEGIPYKDIGILYRRQSQGEVLSEVFEKEGIPFKIVYKKGIPFEEEGEFDRESVSLLTIHASKGLEFSHVFITGVNMGNIPLSTKRDQEEEEVRIFFVGITRAKNYLELSYITKPSLPGMLPYPSTYISMIPSSMVKRDDEGEGTSFKDIMKLLREEREKKQQGASQRRAKHPKYGEGIITYEDDSIIKVEFEGYGEKEFSKLFCPLVM</sequence>
<evidence type="ECO:0000256" key="10">
    <source>
        <dbReference type="ARBA" id="ARBA00048988"/>
    </source>
</evidence>
<gene>
    <name evidence="13" type="ORF">EDD71_11284</name>
</gene>
<reference evidence="13 14" key="1">
    <citation type="submission" date="2019-03" db="EMBL/GenBank/DDBJ databases">
        <title>Genomic Encyclopedia of Type Strains, Phase IV (KMG-IV): sequencing the most valuable type-strain genomes for metagenomic binning, comparative biology and taxonomic classification.</title>
        <authorList>
            <person name="Goeker M."/>
        </authorList>
    </citation>
    <scope>NUCLEOTIDE SEQUENCE [LARGE SCALE GENOMIC DNA]</scope>
    <source>
        <strain evidence="13 14">DSM 24455</strain>
    </source>
</reference>
<proteinExistence type="inferred from homology"/>
<protein>
    <recommendedName>
        <fullName evidence="9">DNA 3'-5' helicase</fullName>
        <ecNumber evidence="9">5.6.2.4</ecNumber>
    </recommendedName>
</protein>
<keyword evidence="7" id="KW-0413">Isomerase</keyword>
<feature type="binding site" evidence="11">
    <location>
        <begin position="31"/>
        <end position="38"/>
    </location>
    <ligand>
        <name>ATP</name>
        <dbReference type="ChEBI" id="CHEBI:30616"/>
    </ligand>
</feature>
<dbReference type="SUPFAM" id="SSF52540">
    <property type="entry name" value="P-loop containing nucleoside triphosphate hydrolases"/>
    <property type="match status" value="1"/>
</dbReference>
<dbReference type="CDD" id="cd18807">
    <property type="entry name" value="SF1_C_UvrD"/>
    <property type="match status" value="1"/>
</dbReference>
<dbReference type="Gene3D" id="1.10.10.160">
    <property type="match status" value="1"/>
</dbReference>
<evidence type="ECO:0000256" key="3">
    <source>
        <dbReference type="ARBA" id="ARBA00022801"/>
    </source>
</evidence>
<evidence type="ECO:0000256" key="6">
    <source>
        <dbReference type="ARBA" id="ARBA00023125"/>
    </source>
</evidence>
<evidence type="ECO:0000259" key="12">
    <source>
        <dbReference type="PROSITE" id="PS51198"/>
    </source>
</evidence>
<evidence type="ECO:0000256" key="5">
    <source>
        <dbReference type="ARBA" id="ARBA00022840"/>
    </source>
</evidence>
<dbReference type="PANTHER" id="PTHR11070:SF2">
    <property type="entry name" value="ATP-DEPENDENT DNA HELICASE SRS2"/>
    <property type="match status" value="1"/>
</dbReference>
<evidence type="ECO:0000313" key="13">
    <source>
        <dbReference type="EMBL" id="TDT57302.1"/>
    </source>
</evidence>
<dbReference type="InterPro" id="IPR014017">
    <property type="entry name" value="DNA_helicase_UvrD-like_C"/>
</dbReference>
<dbReference type="InterPro" id="IPR013986">
    <property type="entry name" value="DExx_box_DNA_helicase_dom_sf"/>
</dbReference>
<dbReference type="PROSITE" id="PS51198">
    <property type="entry name" value="UVRD_HELICASE_ATP_BIND"/>
    <property type="match status" value="1"/>
</dbReference>
<keyword evidence="6" id="KW-0238">DNA-binding</keyword>
<keyword evidence="5 11" id="KW-0067">ATP-binding</keyword>
<dbReference type="Proteomes" id="UP000295325">
    <property type="component" value="Unassembled WGS sequence"/>
</dbReference>
<dbReference type="CDD" id="cd17932">
    <property type="entry name" value="DEXQc_UvrD"/>
    <property type="match status" value="1"/>
</dbReference>
<dbReference type="GO" id="GO:0005524">
    <property type="term" value="F:ATP binding"/>
    <property type="evidence" value="ECO:0007669"/>
    <property type="project" value="UniProtKB-UniRule"/>
</dbReference>
<dbReference type="PANTHER" id="PTHR11070">
    <property type="entry name" value="UVRD / RECB / PCRA DNA HELICASE FAMILY MEMBER"/>
    <property type="match status" value="1"/>
</dbReference>
<dbReference type="GO" id="GO:0000725">
    <property type="term" value="P:recombinational repair"/>
    <property type="evidence" value="ECO:0007669"/>
    <property type="project" value="TreeGrafter"/>
</dbReference>
<dbReference type="OrthoDB" id="9765670at2"/>
<organism evidence="13 14">
    <name type="scientific">Fonticella tunisiensis</name>
    <dbReference type="NCBI Taxonomy" id="1096341"/>
    <lineage>
        <taxon>Bacteria</taxon>
        <taxon>Bacillati</taxon>
        <taxon>Bacillota</taxon>
        <taxon>Clostridia</taxon>
        <taxon>Eubacteriales</taxon>
        <taxon>Clostridiaceae</taxon>
        <taxon>Fonticella</taxon>
    </lineage>
</organism>
<dbReference type="Pfam" id="PF13361">
    <property type="entry name" value="UvrD_C"/>
    <property type="match status" value="2"/>
</dbReference>
<evidence type="ECO:0000256" key="4">
    <source>
        <dbReference type="ARBA" id="ARBA00022806"/>
    </source>
</evidence>
<evidence type="ECO:0000256" key="1">
    <source>
        <dbReference type="ARBA" id="ARBA00009922"/>
    </source>
</evidence>
<keyword evidence="4 11" id="KW-0347">Helicase</keyword>
<keyword evidence="3 11" id="KW-0378">Hydrolase</keyword>
<dbReference type="AlphaFoldDB" id="A0A4R7KL71"/>
<evidence type="ECO:0000256" key="11">
    <source>
        <dbReference type="PROSITE-ProRule" id="PRU00560"/>
    </source>
</evidence>
<comment type="catalytic activity">
    <reaction evidence="8">
        <text>Couples ATP hydrolysis with the unwinding of duplex DNA by translocating in the 3'-5' direction.</text>
        <dbReference type="EC" id="5.6.2.4"/>
    </reaction>
</comment>
<dbReference type="GO" id="GO:0016887">
    <property type="term" value="F:ATP hydrolysis activity"/>
    <property type="evidence" value="ECO:0007669"/>
    <property type="project" value="RHEA"/>
</dbReference>
<keyword evidence="2 11" id="KW-0547">Nucleotide-binding</keyword>
<evidence type="ECO:0000256" key="8">
    <source>
        <dbReference type="ARBA" id="ARBA00034617"/>
    </source>
</evidence>
<dbReference type="InterPro" id="IPR014016">
    <property type="entry name" value="UvrD-like_ATP-bd"/>
</dbReference>
<dbReference type="Gene3D" id="3.40.50.300">
    <property type="entry name" value="P-loop containing nucleotide triphosphate hydrolases"/>
    <property type="match status" value="2"/>
</dbReference>
<accession>A0A4R7KL71</accession>
<dbReference type="InterPro" id="IPR027417">
    <property type="entry name" value="P-loop_NTPase"/>
</dbReference>
<feature type="domain" description="UvrD-like helicase ATP-binding" evidence="12">
    <location>
        <begin position="10"/>
        <end position="275"/>
    </location>
</feature>
<name>A0A4R7KL71_9CLOT</name>
<dbReference type="EMBL" id="SOAZ01000012">
    <property type="protein sequence ID" value="TDT57302.1"/>
    <property type="molecule type" value="Genomic_DNA"/>
</dbReference>
<dbReference type="GO" id="GO:0033202">
    <property type="term" value="C:DNA helicase complex"/>
    <property type="evidence" value="ECO:0007669"/>
    <property type="project" value="TreeGrafter"/>
</dbReference>